<comment type="caution">
    <text evidence="10">The sequence shown here is derived from an EMBL/GenBank/DDBJ whole genome shotgun (WGS) entry which is preliminary data.</text>
</comment>
<dbReference type="NCBIfam" id="TIGR00526">
    <property type="entry name" value="folB_dom"/>
    <property type="match status" value="1"/>
</dbReference>
<comment type="function">
    <text evidence="8">Catalyzes the conversion of 7,8-dihydroneopterin to 6-hydroxymethyl-7,8-dihydropterin.</text>
</comment>
<evidence type="ECO:0000256" key="2">
    <source>
        <dbReference type="ARBA" id="ARBA00001353"/>
    </source>
</evidence>
<dbReference type="InterPro" id="IPR043133">
    <property type="entry name" value="GTP-CH-I_C/QueF"/>
</dbReference>
<keyword evidence="11" id="KW-1185">Reference proteome</keyword>
<evidence type="ECO:0000313" key="10">
    <source>
        <dbReference type="EMBL" id="TKB56792.1"/>
    </source>
</evidence>
<keyword evidence="5 8" id="KW-0289">Folate biosynthesis</keyword>
<evidence type="ECO:0000256" key="4">
    <source>
        <dbReference type="ARBA" id="ARBA00005708"/>
    </source>
</evidence>
<sequence>MQADTVFIRQLECQAVIGIFDWEKAITQTLYLDLEMSWDIRPAAASDDYQHALCYDTVSKAITTLVEGTPHELIETVAEKVAALVREQFGVNWVQVSVHKPGAVANAQDLGVRICRGDRAGA</sequence>
<protein>
    <recommendedName>
        <fullName evidence="8">7,8-dihydroneopterin aldolase</fullName>
        <ecNumber evidence="8">4.1.2.25</ecNumber>
    </recommendedName>
</protein>
<organism evidence="10 11">
    <name type="scientific">Ferrimonas aestuarii</name>
    <dbReference type="NCBI Taxonomy" id="2569539"/>
    <lineage>
        <taxon>Bacteria</taxon>
        <taxon>Pseudomonadati</taxon>
        <taxon>Pseudomonadota</taxon>
        <taxon>Gammaproteobacteria</taxon>
        <taxon>Alteromonadales</taxon>
        <taxon>Ferrimonadaceae</taxon>
        <taxon>Ferrimonas</taxon>
    </lineage>
</organism>
<dbReference type="EMBL" id="SWCJ01000003">
    <property type="protein sequence ID" value="TKB56792.1"/>
    <property type="molecule type" value="Genomic_DNA"/>
</dbReference>
<dbReference type="GO" id="GO:0016853">
    <property type="term" value="F:isomerase activity"/>
    <property type="evidence" value="ECO:0007669"/>
    <property type="project" value="UniProtKB-KW"/>
</dbReference>
<dbReference type="SUPFAM" id="SSF55620">
    <property type="entry name" value="Tetrahydrobiopterin biosynthesis enzymes-like"/>
    <property type="match status" value="1"/>
</dbReference>
<dbReference type="GO" id="GO:0046656">
    <property type="term" value="P:folic acid biosynthetic process"/>
    <property type="evidence" value="ECO:0007669"/>
    <property type="project" value="UniProtKB-UniRule"/>
</dbReference>
<name>A0A4U1BR02_9GAMM</name>
<comment type="catalytic activity">
    <reaction evidence="1">
        <text>7,8-dihydroneopterin = 7,8-dihydromonapterin</text>
        <dbReference type="Rhea" id="RHEA:45328"/>
        <dbReference type="ChEBI" id="CHEBI:17001"/>
        <dbReference type="ChEBI" id="CHEBI:71175"/>
        <dbReference type="EC" id="5.1.99.8"/>
    </reaction>
</comment>
<dbReference type="GO" id="GO:0004150">
    <property type="term" value="F:dihydroneopterin aldolase activity"/>
    <property type="evidence" value="ECO:0007669"/>
    <property type="project" value="UniProtKB-UniRule"/>
</dbReference>
<dbReference type="GO" id="GO:0046654">
    <property type="term" value="P:tetrahydrofolate biosynthetic process"/>
    <property type="evidence" value="ECO:0007669"/>
    <property type="project" value="UniProtKB-UniRule"/>
</dbReference>
<gene>
    <name evidence="10" type="primary">folB</name>
    <name evidence="10" type="ORF">FCL42_06575</name>
</gene>
<dbReference type="UniPathway" id="UPA00077">
    <property type="reaction ID" value="UER00154"/>
</dbReference>
<dbReference type="Proteomes" id="UP000305675">
    <property type="component" value="Unassembled WGS sequence"/>
</dbReference>
<dbReference type="InterPro" id="IPR006156">
    <property type="entry name" value="Dihydroneopterin_aldolase"/>
</dbReference>
<dbReference type="AlphaFoldDB" id="A0A4U1BR02"/>
<evidence type="ECO:0000256" key="3">
    <source>
        <dbReference type="ARBA" id="ARBA00005013"/>
    </source>
</evidence>
<dbReference type="Pfam" id="PF02152">
    <property type="entry name" value="FolB"/>
    <property type="match status" value="1"/>
</dbReference>
<evidence type="ECO:0000256" key="5">
    <source>
        <dbReference type="ARBA" id="ARBA00022909"/>
    </source>
</evidence>
<evidence type="ECO:0000256" key="7">
    <source>
        <dbReference type="ARBA" id="ARBA00023239"/>
    </source>
</evidence>
<dbReference type="EC" id="4.1.2.25" evidence="8"/>
<dbReference type="CDD" id="cd00534">
    <property type="entry name" value="DHNA_DHNTPE"/>
    <property type="match status" value="1"/>
</dbReference>
<accession>A0A4U1BR02</accession>
<feature type="domain" description="Dihydroneopterin aldolase/epimerase" evidence="9">
    <location>
        <begin position="6"/>
        <end position="116"/>
    </location>
</feature>
<keyword evidence="7 8" id="KW-0456">Lyase</keyword>
<dbReference type="InterPro" id="IPR006157">
    <property type="entry name" value="FolB_dom"/>
</dbReference>
<dbReference type="PANTHER" id="PTHR42844:SF1">
    <property type="entry name" value="DIHYDRONEOPTERIN ALDOLASE 1-RELATED"/>
    <property type="match status" value="1"/>
</dbReference>
<evidence type="ECO:0000313" key="11">
    <source>
        <dbReference type="Proteomes" id="UP000305675"/>
    </source>
</evidence>
<dbReference type="Gene3D" id="3.30.1130.10">
    <property type="match status" value="1"/>
</dbReference>
<evidence type="ECO:0000256" key="1">
    <source>
        <dbReference type="ARBA" id="ARBA00000693"/>
    </source>
</evidence>
<evidence type="ECO:0000259" key="9">
    <source>
        <dbReference type="SMART" id="SM00905"/>
    </source>
</evidence>
<dbReference type="SMART" id="SM00905">
    <property type="entry name" value="FolB"/>
    <property type="match status" value="1"/>
</dbReference>
<keyword evidence="6" id="KW-0413">Isomerase</keyword>
<dbReference type="NCBIfam" id="TIGR00525">
    <property type="entry name" value="folB"/>
    <property type="match status" value="1"/>
</dbReference>
<dbReference type="OrthoDB" id="9810587at2"/>
<dbReference type="RefSeq" id="WP_136862596.1">
    <property type="nucleotide sequence ID" value="NZ_SWCJ01000003.1"/>
</dbReference>
<evidence type="ECO:0000256" key="6">
    <source>
        <dbReference type="ARBA" id="ARBA00023235"/>
    </source>
</evidence>
<comment type="pathway">
    <text evidence="3 8">Cofactor biosynthesis; tetrahydrofolate biosynthesis; 2-amino-4-hydroxy-6-hydroxymethyl-7,8-dihydropteridine diphosphate from 7,8-dihydroneopterin triphosphate: step 3/4.</text>
</comment>
<comment type="similarity">
    <text evidence="4 8">Belongs to the DHNA family.</text>
</comment>
<dbReference type="PANTHER" id="PTHR42844">
    <property type="entry name" value="DIHYDRONEOPTERIN ALDOLASE 1-RELATED"/>
    <property type="match status" value="1"/>
</dbReference>
<proteinExistence type="inferred from homology"/>
<comment type="catalytic activity">
    <reaction evidence="2 8">
        <text>7,8-dihydroneopterin = 6-hydroxymethyl-7,8-dihydropterin + glycolaldehyde</text>
        <dbReference type="Rhea" id="RHEA:10540"/>
        <dbReference type="ChEBI" id="CHEBI:17001"/>
        <dbReference type="ChEBI" id="CHEBI:17071"/>
        <dbReference type="ChEBI" id="CHEBI:44841"/>
        <dbReference type="EC" id="4.1.2.25"/>
    </reaction>
</comment>
<dbReference type="FunFam" id="3.30.1130.10:FF:000002">
    <property type="entry name" value="7,8-dihydroneopterin aldolase"/>
    <property type="match status" value="1"/>
</dbReference>
<dbReference type="GO" id="GO:0005737">
    <property type="term" value="C:cytoplasm"/>
    <property type="evidence" value="ECO:0007669"/>
    <property type="project" value="TreeGrafter"/>
</dbReference>
<evidence type="ECO:0000256" key="8">
    <source>
        <dbReference type="RuleBase" id="RU362079"/>
    </source>
</evidence>
<reference evidence="10 11" key="1">
    <citation type="submission" date="2019-04" db="EMBL/GenBank/DDBJ databases">
        <authorList>
            <person name="Hwang J.C."/>
        </authorList>
    </citation>
    <scope>NUCLEOTIDE SEQUENCE [LARGE SCALE GENOMIC DNA]</scope>
    <source>
        <strain evidence="10 11">IMCC35002</strain>
    </source>
</reference>